<accession>A0A6S6SLQ9</accession>
<reference evidence="1" key="1">
    <citation type="submission" date="2020-01" db="EMBL/GenBank/DDBJ databases">
        <authorList>
            <person name="Meier V. D."/>
            <person name="Meier V D."/>
        </authorList>
    </citation>
    <scope>NUCLEOTIDE SEQUENCE</scope>
    <source>
        <strain evidence="1">HLG_WM_MAG_02</strain>
    </source>
</reference>
<organism evidence="1">
    <name type="scientific">uncultured Sulfurovum sp</name>
    <dbReference type="NCBI Taxonomy" id="269237"/>
    <lineage>
        <taxon>Bacteria</taxon>
        <taxon>Pseudomonadati</taxon>
        <taxon>Campylobacterota</taxon>
        <taxon>Epsilonproteobacteria</taxon>
        <taxon>Campylobacterales</taxon>
        <taxon>Sulfurovaceae</taxon>
        <taxon>Sulfurovum</taxon>
        <taxon>environmental samples</taxon>
    </lineage>
</organism>
<dbReference type="AlphaFoldDB" id="A0A6S6SLQ9"/>
<name>A0A6S6SLQ9_9BACT</name>
<protein>
    <submittedName>
        <fullName evidence="1">Uncharacterized protein</fullName>
    </submittedName>
</protein>
<evidence type="ECO:0000313" key="1">
    <source>
        <dbReference type="EMBL" id="CAA6804262.1"/>
    </source>
</evidence>
<gene>
    <name evidence="1" type="ORF">HELGO_WM29933</name>
</gene>
<dbReference type="EMBL" id="CACVAZ010000016">
    <property type="protein sequence ID" value="CAA6804262.1"/>
    <property type="molecule type" value="Genomic_DNA"/>
</dbReference>
<proteinExistence type="predicted"/>
<sequence>MKRLKRLKTRITWGFNPVSRVVKSKKTYNRKKEKQRTLGEGF</sequence>